<gene>
    <name evidence="5" type="ORF">DFP81_102209</name>
</gene>
<evidence type="ECO:0000256" key="3">
    <source>
        <dbReference type="ARBA" id="ARBA00022917"/>
    </source>
</evidence>
<keyword evidence="6" id="KW-1185">Reference proteome</keyword>
<accession>A0A3E0DT54</accession>
<dbReference type="InterPro" id="IPR005872">
    <property type="entry name" value="SUI1_arc_bac"/>
</dbReference>
<dbReference type="RefSeq" id="WP_115896459.1">
    <property type="nucleotide sequence ID" value="NZ_QUNG01000002.1"/>
</dbReference>
<feature type="domain" description="SUI1" evidence="4">
    <location>
        <begin position="45"/>
        <end position="106"/>
    </location>
</feature>
<comment type="caution">
    <text evidence="5">The sequence shown here is derived from an EMBL/GenBank/DDBJ whole genome shotgun (WGS) entry which is preliminary data.</text>
</comment>
<dbReference type="Proteomes" id="UP000256542">
    <property type="component" value="Unassembled WGS sequence"/>
</dbReference>
<comment type="similarity">
    <text evidence="1">Belongs to the SUI1 family.</text>
</comment>
<dbReference type="EMBL" id="QUNG01000002">
    <property type="protein sequence ID" value="REG85676.1"/>
    <property type="molecule type" value="Genomic_DNA"/>
</dbReference>
<protein>
    <submittedName>
        <fullName evidence="5">Translation initiation factor 1 (eIF-1/SUI1)</fullName>
    </submittedName>
</protein>
<evidence type="ECO:0000313" key="5">
    <source>
        <dbReference type="EMBL" id="REG85676.1"/>
    </source>
</evidence>
<dbReference type="Pfam" id="PF01253">
    <property type="entry name" value="SUI1"/>
    <property type="match status" value="1"/>
</dbReference>
<keyword evidence="5" id="KW-0396">Initiation factor</keyword>
<evidence type="ECO:0000259" key="4">
    <source>
        <dbReference type="PROSITE" id="PS50296"/>
    </source>
</evidence>
<dbReference type="GO" id="GO:0002188">
    <property type="term" value="P:translation reinitiation"/>
    <property type="evidence" value="ECO:0007669"/>
    <property type="project" value="TreeGrafter"/>
</dbReference>
<name>A0A3E0DT54_9GAMM</name>
<keyword evidence="2" id="KW-0810">Translation regulation</keyword>
<dbReference type="GO" id="GO:0003743">
    <property type="term" value="F:translation initiation factor activity"/>
    <property type="evidence" value="ECO:0007669"/>
    <property type="project" value="UniProtKB-KW"/>
</dbReference>
<dbReference type="InterPro" id="IPR036877">
    <property type="entry name" value="SUI1_dom_sf"/>
</dbReference>
<dbReference type="InterPro" id="IPR050318">
    <property type="entry name" value="DENR/SUI1_TIF"/>
</dbReference>
<sequence>MKKHNLVYSTDQGRLCPQCEAPVDNCCCQDNAIVGDGNVKISLDTKGRKGKGVSLISGLAMTPDELKKLGKKLKAQCGTGGAVKDGQIEIQGDHRLKLKTLLEKDGIKSKFAGGQPPQ</sequence>
<evidence type="ECO:0000256" key="1">
    <source>
        <dbReference type="ARBA" id="ARBA00005422"/>
    </source>
</evidence>
<evidence type="ECO:0000313" key="6">
    <source>
        <dbReference type="Proteomes" id="UP000256542"/>
    </source>
</evidence>
<reference evidence="5 6" key="1">
    <citation type="submission" date="2018-08" db="EMBL/GenBank/DDBJ databases">
        <title>Genomic Encyclopedia of Type Strains, Phase III (KMG-III): the genomes of soil and plant-associated and newly described type strains.</title>
        <authorList>
            <person name="Whitman W."/>
        </authorList>
    </citation>
    <scope>NUCLEOTIDE SEQUENCE [LARGE SCALE GENOMIC DNA]</scope>
    <source>
        <strain evidence="5 6">CECT 7375</strain>
    </source>
</reference>
<dbReference type="GO" id="GO:0006417">
    <property type="term" value="P:regulation of translation"/>
    <property type="evidence" value="ECO:0007669"/>
    <property type="project" value="UniProtKB-KW"/>
</dbReference>
<dbReference type="PIRSF" id="PIRSF037511">
    <property type="entry name" value="Transl_init_SUI1_pro"/>
    <property type="match status" value="1"/>
</dbReference>
<dbReference type="Gene3D" id="3.30.780.10">
    <property type="entry name" value="SUI1-like domain"/>
    <property type="match status" value="1"/>
</dbReference>
<dbReference type="PROSITE" id="PS50296">
    <property type="entry name" value="SUI1"/>
    <property type="match status" value="1"/>
</dbReference>
<dbReference type="NCBIfam" id="TIGR01158">
    <property type="entry name" value="SUI1_rel"/>
    <property type="match status" value="1"/>
</dbReference>
<proteinExistence type="inferred from homology"/>
<dbReference type="GO" id="GO:0003729">
    <property type="term" value="F:mRNA binding"/>
    <property type="evidence" value="ECO:0007669"/>
    <property type="project" value="TreeGrafter"/>
</dbReference>
<dbReference type="CDD" id="cd11567">
    <property type="entry name" value="YciH_like"/>
    <property type="match status" value="1"/>
</dbReference>
<dbReference type="SUPFAM" id="SSF55159">
    <property type="entry name" value="eIF1-like"/>
    <property type="match status" value="1"/>
</dbReference>
<dbReference type="InterPro" id="IPR001950">
    <property type="entry name" value="SUI1"/>
</dbReference>
<keyword evidence="3" id="KW-0648">Protein biosynthesis</keyword>
<dbReference type="AlphaFoldDB" id="A0A3E0DT54"/>
<dbReference type="GO" id="GO:0001731">
    <property type="term" value="P:formation of translation preinitiation complex"/>
    <property type="evidence" value="ECO:0007669"/>
    <property type="project" value="TreeGrafter"/>
</dbReference>
<evidence type="ECO:0000256" key="2">
    <source>
        <dbReference type="ARBA" id="ARBA00022845"/>
    </source>
</evidence>
<dbReference type="PANTHER" id="PTHR12789:SF0">
    <property type="entry name" value="DENSITY-REGULATED PROTEIN"/>
    <property type="match status" value="1"/>
</dbReference>
<dbReference type="OrthoDB" id="9792915at2"/>
<dbReference type="PANTHER" id="PTHR12789">
    <property type="entry name" value="DENSITY-REGULATED PROTEIN HOMOLOG"/>
    <property type="match status" value="1"/>
</dbReference>
<organism evidence="5 6">
    <name type="scientific">Marinomonas pollencensis</name>
    <dbReference type="NCBI Taxonomy" id="491954"/>
    <lineage>
        <taxon>Bacteria</taxon>
        <taxon>Pseudomonadati</taxon>
        <taxon>Pseudomonadota</taxon>
        <taxon>Gammaproteobacteria</taxon>
        <taxon>Oceanospirillales</taxon>
        <taxon>Oceanospirillaceae</taxon>
        <taxon>Marinomonas</taxon>
    </lineage>
</organism>